<protein>
    <submittedName>
        <fullName evidence="2">Uncharacterized protein</fullName>
    </submittedName>
</protein>
<gene>
    <name evidence="2" type="ORF">HMPREF9021_01976</name>
</gene>
<evidence type="ECO:0000313" key="2">
    <source>
        <dbReference type="EMBL" id="EFG30207.1"/>
    </source>
</evidence>
<dbReference type="RefSeq" id="WP_002642218.1">
    <property type="nucleotide sequence ID" value="NZ_CP019448.1"/>
</dbReference>
<organism evidence="2 3">
    <name type="scientific">Simonsiella muelleri ATCC 29453</name>
    <dbReference type="NCBI Taxonomy" id="641147"/>
    <lineage>
        <taxon>Bacteria</taxon>
        <taxon>Pseudomonadati</taxon>
        <taxon>Pseudomonadota</taxon>
        <taxon>Betaproteobacteria</taxon>
        <taxon>Neisseriales</taxon>
        <taxon>Neisseriaceae</taxon>
        <taxon>Simonsiella</taxon>
    </lineage>
</organism>
<dbReference type="STRING" id="641147.HMPREF9021_01976"/>
<keyword evidence="3" id="KW-1185">Reference proteome</keyword>
<feature type="coiled-coil region" evidence="1">
    <location>
        <begin position="204"/>
        <end position="238"/>
    </location>
</feature>
<dbReference type="eggNOG" id="ENOG5032S2Z">
    <property type="taxonomic scope" value="Bacteria"/>
</dbReference>
<dbReference type="EMBL" id="ADCY02000040">
    <property type="protein sequence ID" value="EFG30207.1"/>
    <property type="molecule type" value="Genomic_DNA"/>
</dbReference>
<evidence type="ECO:0000256" key="1">
    <source>
        <dbReference type="SAM" id="Coils"/>
    </source>
</evidence>
<keyword evidence="1" id="KW-0175">Coiled coil</keyword>
<proteinExistence type="predicted"/>
<comment type="caution">
    <text evidence="2">The sequence shown here is derived from an EMBL/GenBank/DDBJ whole genome shotgun (WGS) entry which is preliminary data.</text>
</comment>
<dbReference type="KEGG" id="smur:BWP33_08535"/>
<reference evidence="2 3" key="1">
    <citation type="submission" date="2010-03" db="EMBL/GenBank/DDBJ databases">
        <authorList>
            <consortium name="The Broad Institute Genome Sequencing Platform"/>
            <person name="Ward D."/>
            <person name="Earl A."/>
            <person name="Feldgarden M."/>
            <person name="Gevers D."/>
            <person name="Young S."/>
            <person name="Zeng Q."/>
            <person name="Koehrsen M."/>
            <person name="Alvarado L."/>
            <person name="Berlin A.M."/>
            <person name="Borenstein D."/>
            <person name="Chapman S.B."/>
            <person name="Chen Z."/>
            <person name="Engels R."/>
            <person name="Freedman E."/>
            <person name="Gellesch M."/>
            <person name="Goldberg J."/>
            <person name="Griggs A."/>
            <person name="Gujja S."/>
            <person name="Heilman E.R."/>
            <person name="Heiman D.I."/>
            <person name="Hepburn T.A."/>
            <person name="Howarth C."/>
            <person name="Jen D."/>
            <person name="Larson L."/>
            <person name="Mehta T."/>
            <person name="Park D."/>
            <person name="Pearson M."/>
            <person name="Richards J."/>
            <person name="Roberts A."/>
            <person name="Saif S."/>
            <person name="Shea T.D."/>
            <person name="Shenoy N."/>
            <person name="Sisk P."/>
            <person name="Stolte C."/>
            <person name="Sykes S.N."/>
            <person name="Walk T."/>
            <person name="White J."/>
            <person name="Yandava C."/>
            <person name="Izard J."/>
            <person name="Baranova O.V."/>
            <person name="Blanton J.M."/>
            <person name="Tanner A.C."/>
            <person name="Dewhirst F."/>
            <person name="Haas B."/>
            <person name="Nusbaum C."/>
            <person name="Birren B."/>
        </authorList>
    </citation>
    <scope>NUCLEOTIDE SEQUENCE [LARGE SCALE GENOMIC DNA]</scope>
    <source>
        <strain evidence="2 3">ATCC 29453</strain>
    </source>
</reference>
<sequence>MGLETDVIRYNVTDRRRQFVGTPRNFNVNQFVKLLNGQYTQEMVKKRDLVGYLGHDIRRQFGLNPPETTINGGQLIPIEPAFVTTYLKAFPDGTVEHRAEFLDTPLGKKAQEWHLANMGGFSSVVAPNEQNPTEFWGFDYVRSPNFHGNRGYAVMDSTAYDLELNRLTSKQKYQEIAARQEEQQAIMDALFQAASHTPELLKVNSQLAATIESLSAQLDDVTRERDECQAALDDTKSQIQPMVRLSVSDNWLNRSLSVMDNIAEQNDIFIQTETRGLDVLQYLRKDFLK</sequence>
<name>V9HB15_9NEIS</name>
<dbReference type="OrthoDB" id="6683797at2"/>
<accession>V9HB15</accession>
<dbReference type="HOGENOM" id="CLU_078704_0_0_4"/>
<reference evidence="2 3" key="2">
    <citation type="submission" date="2011-10" db="EMBL/GenBank/DDBJ databases">
        <title>The Genome Sequence of Simonsiella muelleri ATCC 29453.</title>
        <authorList>
            <consortium name="The Broad Institute Genome Sequencing Platform"/>
            <consortium name="The Broad Institute Genome Sequencing Center for Infectious Disease"/>
            <person name="Earl A."/>
            <person name="Ward D."/>
            <person name="Feldgarden M."/>
            <person name="Gevers D."/>
            <person name="Izard J."/>
            <person name="Baranova O.V."/>
            <person name="Blanton J.M."/>
            <person name="Tanner A.C."/>
            <person name="Dewhirst F."/>
            <person name="Young S.K."/>
            <person name="Zeng Q."/>
            <person name="Gargeya S."/>
            <person name="Fitzgerald M."/>
            <person name="Haas B."/>
            <person name="Abouelleil A."/>
            <person name="Alvarado L."/>
            <person name="Arachchi H.M."/>
            <person name="Berlin A."/>
            <person name="Brown A."/>
            <person name="Chapman S.B."/>
            <person name="Chen Z."/>
            <person name="Dunbar C."/>
            <person name="Freedman E."/>
            <person name="Gearin G."/>
            <person name="Goldberg J."/>
            <person name="Griggs A."/>
            <person name="Gujja S."/>
            <person name="Heiman D."/>
            <person name="Howarth C."/>
            <person name="Larson L."/>
            <person name="Lui A."/>
            <person name="MacDonald P.J.P."/>
            <person name="Montmayeur A."/>
            <person name="Murphy C."/>
            <person name="Neiman D."/>
            <person name="Pearson M."/>
            <person name="Priest M."/>
            <person name="Roberts A."/>
            <person name="Saif S."/>
            <person name="Shea T."/>
            <person name="Shenoy N."/>
            <person name="Sisk P."/>
            <person name="Stolte C."/>
            <person name="Sykes S."/>
            <person name="Wortman J."/>
            <person name="Nusbaum C."/>
            <person name="Birren B."/>
        </authorList>
    </citation>
    <scope>NUCLEOTIDE SEQUENCE [LARGE SCALE GENOMIC DNA]</scope>
    <source>
        <strain evidence="2 3">ATCC 29453</strain>
    </source>
</reference>
<dbReference type="AlphaFoldDB" id="V9HB15"/>
<dbReference type="Proteomes" id="UP000017813">
    <property type="component" value="Unassembled WGS sequence"/>
</dbReference>
<evidence type="ECO:0000313" key="3">
    <source>
        <dbReference type="Proteomes" id="UP000017813"/>
    </source>
</evidence>